<evidence type="ECO:0000259" key="2">
    <source>
        <dbReference type="Pfam" id="PF13598"/>
    </source>
</evidence>
<gene>
    <name evidence="4" type="ORF">QNI22_02660</name>
</gene>
<accession>A0AAE3QWV4</accession>
<dbReference type="InterPro" id="IPR025554">
    <property type="entry name" value="DUF4140"/>
</dbReference>
<dbReference type="RefSeq" id="WP_314509053.1">
    <property type="nucleotide sequence ID" value="NZ_JASJOU010000001.1"/>
</dbReference>
<protein>
    <submittedName>
        <fullName evidence="4">Mucoidy inhibitor MuiA family protein</fullName>
    </submittedName>
</protein>
<dbReference type="InterPro" id="IPR011935">
    <property type="entry name" value="CHP02231"/>
</dbReference>
<proteinExistence type="predicted"/>
<evidence type="ECO:0000313" key="5">
    <source>
        <dbReference type="Proteomes" id="UP001232063"/>
    </source>
</evidence>
<dbReference type="Pfam" id="PF13598">
    <property type="entry name" value="DUF4139"/>
    <property type="match status" value="1"/>
</dbReference>
<dbReference type="EMBL" id="JASJOU010000001">
    <property type="protein sequence ID" value="MDJ1499526.1"/>
    <property type="molecule type" value="Genomic_DNA"/>
</dbReference>
<feature type="domain" description="DUF4139" evidence="2">
    <location>
        <begin position="197"/>
        <end position="527"/>
    </location>
</feature>
<dbReference type="InterPro" id="IPR037291">
    <property type="entry name" value="DUF4139"/>
</dbReference>
<evidence type="ECO:0000259" key="3">
    <source>
        <dbReference type="Pfam" id="PF13600"/>
    </source>
</evidence>
<evidence type="ECO:0000256" key="1">
    <source>
        <dbReference type="SAM" id="Coils"/>
    </source>
</evidence>
<dbReference type="NCBIfam" id="TIGR02231">
    <property type="entry name" value="mucoidy inhibitor MuiA family protein"/>
    <property type="match status" value="1"/>
</dbReference>
<dbReference type="AlphaFoldDB" id="A0AAE3QWV4"/>
<feature type="coiled-coil region" evidence="1">
    <location>
        <begin position="74"/>
        <end position="108"/>
    </location>
</feature>
<reference evidence="4" key="1">
    <citation type="submission" date="2023-05" db="EMBL/GenBank/DDBJ databases">
        <authorList>
            <person name="Zhang X."/>
        </authorList>
    </citation>
    <scope>NUCLEOTIDE SEQUENCE</scope>
    <source>
        <strain evidence="4">BD1B2-1</strain>
    </source>
</reference>
<evidence type="ECO:0000313" key="4">
    <source>
        <dbReference type="EMBL" id="MDJ1499526.1"/>
    </source>
</evidence>
<dbReference type="PANTHER" id="PTHR31005">
    <property type="entry name" value="DUF4139 DOMAIN-CONTAINING PROTEIN"/>
    <property type="match status" value="1"/>
</dbReference>
<comment type="caution">
    <text evidence="4">The sequence shown here is derived from an EMBL/GenBank/DDBJ whole genome shotgun (WGS) entry which is preliminary data.</text>
</comment>
<dbReference type="Pfam" id="PF13600">
    <property type="entry name" value="DUF4140"/>
    <property type="match status" value="1"/>
</dbReference>
<keyword evidence="5" id="KW-1185">Reference proteome</keyword>
<dbReference type="Proteomes" id="UP001232063">
    <property type="component" value="Unassembled WGS sequence"/>
</dbReference>
<name>A0AAE3QWV4_9BACT</name>
<sequence length="535" mass="60872">MILTSSITTVTVFTDRASVTRTGQAELEAGEHTLIFDDLPGIDENSIQVNGAGKATLGNVKFQTAYEDVPEVDKQAVLDEKQKLEDQRQDMEDAISRLGKEKNFLENISTKITTPTEESDKTELDSDKWLKIMTFYSQKLEGIDKEIRKIERSKRDINDQITKLNWQLQQSGVKNRKIKNQVAVTLTVSAPGNVVLYLTYIAFGVSWVPVYDLRVVTENKQMRISYNARINQTTGEDWLDSELKLSTARPQIAGYQPELSPWRVNIYSPYPPPVMSMPRAKKMDLSTKETSVAYGGGGYTDEQEEVAFAGIPAIEAINAVAETGSTAVVFSIAGKHTIKADNSDHQVSILIEDFSAHFQYSTVPKLSQFAYLKAKVTNETDFPFLAGEANVFLDNHFVATTRLQTIAPTEEFWTYLGVDESFKIEHKFLKKYEKKETQLFTKNRKVLVYEYQIKIKSHKKTQEEIVVWDQLPISGNEQIKVQLLEPTYKENTDALKKNELEYLEWFYKIKAGEEILIPFKFTVEYPQDVQVTGLQ</sequence>
<organism evidence="4 5">
    <name type="scientific">Xanthocytophaga agilis</name>
    <dbReference type="NCBI Taxonomy" id="3048010"/>
    <lineage>
        <taxon>Bacteria</taxon>
        <taxon>Pseudomonadati</taxon>
        <taxon>Bacteroidota</taxon>
        <taxon>Cytophagia</taxon>
        <taxon>Cytophagales</taxon>
        <taxon>Rhodocytophagaceae</taxon>
        <taxon>Xanthocytophaga</taxon>
    </lineage>
</organism>
<keyword evidence="1" id="KW-0175">Coiled coil</keyword>
<feature type="domain" description="DUF4140" evidence="3">
    <location>
        <begin position="10"/>
        <end position="105"/>
    </location>
</feature>
<dbReference type="PANTHER" id="PTHR31005:SF8">
    <property type="entry name" value="DUF4139 DOMAIN-CONTAINING PROTEIN"/>
    <property type="match status" value="1"/>
</dbReference>